<dbReference type="Proteomes" id="UP000601223">
    <property type="component" value="Unassembled WGS sequence"/>
</dbReference>
<evidence type="ECO:0000313" key="1">
    <source>
        <dbReference type="EMBL" id="GIF86261.1"/>
    </source>
</evidence>
<accession>A0A8J3NNF2</accession>
<protein>
    <submittedName>
        <fullName evidence="1">Uncharacterized protein</fullName>
    </submittedName>
</protein>
<evidence type="ECO:0000313" key="2">
    <source>
        <dbReference type="Proteomes" id="UP000601223"/>
    </source>
</evidence>
<dbReference type="AlphaFoldDB" id="A0A8J3NNF2"/>
<keyword evidence="2" id="KW-1185">Reference proteome</keyword>
<comment type="caution">
    <text evidence="1">The sequence shown here is derived from an EMBL/GenBank/DDBJ whole genome shotgun (WGS) entry which is preliminary data.</text>
</comment>
<reference evidence="1 2" key="1">
    <citation type="submission" date="2021-01" db="EMBL/GenBank/DDBJ databases">
        <title>Whole genome shotgun sequence of Catellatospora bangladeshensis NBRC 107357.</title>
        <authorList>
            <person name="Komaki H."/>
            <person name="Tamura T."/>
        </authorList>
    </citation>
    <scope>NUCLEOTIDE SEQUENCE [LARGE SCALE GENOMIC DNA]</scope>
    <source>
        <strain evidence="1 2">NBRC 107357</strain>
    </source>
</reference>
<sequence>MTNSDNEWVASLPFSSGTSFAGRLAMLGGTLALTEQDLTFTPLIGLGRIRRFALADIESVAVHADKPPRLRIALKRGSAVVLMVTSSRATPVWSQDASARDEAIMAINARLAGS</sequence>
<organism evidence="1 2">
    <name type="scientific">Catellatospora bangladeshensis</name>
    <dbReference type="NCBI Taxonomy" id="310355"/>
    <lineage>
        <taxon>Bacteria</taxon>
        <taxon>Bacillati</taxon>
        <taxon>Actinomycetota</taxon>
        <taxon>Actinomycetes</taxon>
        <taxon>Micromonosporales</taxon>
        <taxon>Micromonosporaceae</taxon>
        <taxon>Catellatospora</taxon>
    </lineage>
</organism>
<gene>
    <name evidence="1" type="ORF">Cba03nite_76100</name>
</gene>
<name>A0A8J3NNF2_9ACTN</name>
<dbReference type="RefSeq" id="WP_203757130.1">
    <property type="nucleotide sequence ID" value="NZ_BONF01000064.1"/>
</dbReference>
<dbReference type="EMBL" id="BONF01000064">
    <property type="protein sequence ID" value="GIF86261.1"/>
    <property type="molecule type" value="Genomic_DNA"/>
</dbReference>
<proteinExistence type="predicted"/>